<dbReference type="HOGENOM" id="CLU_1626777_0_0_1"/>
<gene>
    <name evidence="1" type="ORF">BcDW1_8796</name>
</gene>
<sequence>MDTSQSTKNSNRLADSANPKHLKSINRIIRDAGFRSMPHFMASYGLQLNNDEHLAQAYEIIERMYEMDLTVENLRRLEFRRGSDEENVEDNRGAESWDEEDRIVETCGLVEVVGYGGAKNSNKKDPIVETCGLVEVVGYGGAKSSLEEVGKFGRETGELRRRR</sequence>
<dbReference type="AlphaFoldDB" id="M7U7K8"/>
<name>M7U7K8_BOTF1</name>
<proteinExistence type="predicted"/>
<protein>
    <submittedName>
        <fullName evidence="1">Uncharacterized protein</fullName>
    </submittedName>
</protein>
<organism evidence="1 2">
    <name type="scientific">Botryotinia fuckeliana (strain BcDW1)</name>
    <name type="common">Noble rot fungus</name>
    <name type="synonym">Botrytis cinerea</name>
    <dbReference type="NCBI Taxonomy" id="1290391"/>
    <lineage>
        <taxon>Eukaryota</taxon>
        <taxon>Fungi</taxon>
        <taxon>Dikarya</taxon>
        <taxon>Ascomycota</taxon>
        <taxon>Pezizomycotina</taxon>
        <taxon>Leotiomycetes</taxon>
        <taxon>Helotiales</taxon>
        <taxon>Sclerotiniaceae</taxon>
        <taxon>Botrytis</taxon>
    </lineage>
</organism>
<dbReference type="STRING" id="1290391.M7U7K8"/>
<dbReference type="EMBL" id="KB708034">
    <property type="protein sequence ID" value="EMR82608.1"/>
    <property type="molecule type" value="Genomic_DNA"/>
</dbReference>
<evidence type="ECO:0000313" key="1">
    <source>
        <dbReference type="EMBL" id="EMR82608.1"/>
    </source>
</evidence>
<evidence type="ECO:0000313" key="2">
    <source>
        <dbReference type="Proteomes" id="UP000012045"/>
    </source>
</evidence>
<reference evidence="2" key="1">
    <citation type="journal article" date="2013" name="Genome Announc.">
        <title>Draft genome sequence of Botrytis cinerea BcDW1, inoculum for noble rot of grape berries.</title>
        <authorList>
            <person name="Blanco-Ulate B."/>
            <person name="Allen G."/>
            <person name="Powell A.L."/>
            <person name="Cantu D."/>
        </authorList>
    </citation>
    <scope>NUCLEOTIDE SEQUENCE [LARGE SCALE GENOMIC DNA]</scope>
    <source>
        <strain evidence="2">BcDW1</strain>
    </source>
</reference>
<dbReference type="OrthoDB" id="4232400at2759"/>
<accession>M7U7K8</accession>
<dbReference type="Proteomes" id="UP000012045">
    <property type="component" value="Unassembled WGS sequence"/>
</dbReference>